<dbReference type="Pfam" id="PF13419">
    <property type="entry name" value="HAD_2"/>
    <property type="match status" value="1"/>
</dbReference>
<dbReference type="RefSeq" id="WP_273676361.1">
    <property type="nucleotide sequence ID" value="NZ_JAQQXQ010000002.1"/>
</dbReference>
<protein>
    <recommendedName>
        <fullName evidence="4">phosphoglycolate phosphatase</fullName>
        <ecNumber evidence="4">3.1.3.18</ecNumber>
    </recommendedName>
</protein>
<dbReference type="PRINTS" id="PR00413">
    <property type="entry name" value="HADHALOGNASE"/>
</dbReference>
<evidence type="ECO:0000256" key="2">
    <source>
        <dbReference type="ARBA" id="ARBA00004818"/>
    </source>
</evidence>
<reference evidence="5 6" key="1">
    <citation type="submission" date="2022-10" db="EMBL/GenBank/DDBJ databases">
        <title>Erythrobacter sp. sf7 Genome sequencing.</title>
        <authorList>
            <person name="Park S."/>
        </authorList>
    </citation>
    <scope>NUCLEOTIDE SEQUENCE [LARGE SCALE GENOMIC DNA]</scope>
    <source>
        <strain evidence="6">sf7</strain>
    </source>
</reference>
<dbReference type="Proteomes" id="UP001216558">
    <property type="component" value="Unassembled WGS sequence"/>
</dbReference>
<dbReference type="NCBIfam" id="TIGR01549">
    <property type="entry name" value="HAD-SF-IA-v1"/>
    <property type="match status" value="1"/>
</dbReference>
<dbReference type="PANTHER" id="PTHR43434:SF1">
    <property type="entry name" value="PHOSPHOGLYCOLATE PHOSPHATASE"/>
    <property type="match status" value="1"/>
</dbReference>
<dbReference type="InterPro" id="IPR050155">
    <property type="entry name" value="HAD-like_hydrolase_sf"/>
</dbReference>
<dbReference type="Gene3D" id="3.40.50.1000">
    <property type="entry name" value="HAD superfamily/HAD-like"/>
    <property type="match status" value="1"/>
</dbReference>
<evidence type="ECO:0000313" key="5">
    <source>
        <dbReference type="EMBL" id="MDC8753769.1"/>
    </source>
</evidence>
<dbReference type="SFLD" id="SFLDG01129">
    <property type="entry name" value="C1.5:_HAD__Beta-PGM__Phosphata"/>
    <property type="match status" value="1"/>
</dbReference>
<proteinExistence type="inferred from homology"/>
<dbReference type="EMBL" id="JAQQXQ010000002">
    <property type="protein sequence ID" value="MDC8753769.1"/>
    <property type="molecule type" value="Genomic_DNA"/>
</dbReference>
<comment type="pathway">
    <text evidence="2">Organic acid metabolism; glycolate biosynthesis; glycolate from 2-phosphoglycolate: step 1/1.</text>
</comment>
<dbReference type="NCBIfam" id="TIGR01509">
    <property type="entry name" value="HAD-SF-IA-v3"/>
    <property type="match status" value="1"/>
</dbReference>
<name>A0ABT5JMB4_9SPHN</name>
<comment type="catalytic activity">
    <reaction evidence="1">
        <text>2-phosphoglycolate + H2O = glycolate + phosphate</text>
        <dbReference type="Rhea" id="RHEA:14369"/>
        <dbReference type="ChEBI" id="CHEBI:15377"/>
        <dbReference type="ChEBI" id="CHEBI:29805"/>
        <dbReference type="ChEBI" id="CHEBI:43474"/>
        <dbReference type="ChEBI" id="CHEBI:58033"/>
        <dbReference type="EC" id="3.1.3.18"/>
    </reaction>
</comment>
<dbReference type="PANTHER" id="PTHR43434">
    <property type="entry name" value="PHOSPHOGLYCOLATE PHOSPHATASE"/>
    <property type="match status" value="1"/>
</dbReference>
<dbReference type="EC" id="3.1.3.18" evidence="4"/>
<dbReference type="GO" id="GO:0016787">
    <property type="term" value="F:hydrolase activity"/>
    <property type="evidence" value="ECO:0007669"/>
    <property type="project" value="UniProtKB-KW"/>
</dbReference>
<dbReference type="Gene3D" id="1.10.150.240">
    <property type="entry name" value="Putative phosphatase, domain 2"/>
    <property type="match status" value="1"/>
</dbReference>
<comment type="similarity">
    <text evidence="3">Belongs to the HAD-like hydrolase superfamily. CbbY/CbbZ/Gph/YieH family.</text>
</comment>
<keyword evidence="6" id="KW-1185">Reference proteome</keyword>
<dbReference type="SUPFAM" id="SSF56784">
    <property type="entry name" value="HAD-like"/>
    <property type="match status" value="1"/>
</dbReference>
<evidence type="ECO:0000256" key="1">
    <source>
        <dbReference type="ARBA" id="ARBA00000830"/>
    </source>
</evidence>
<dbReference type="InterPro" id="IPR036412">
    <property type="entry name" value="HAD-like_sf"/>
</dbReference>
<evidence type="ECO:0000256" key="4">
    <source>
        <dbReference type="ARBA" id="ARBA00013078"/>
    </source>
</evidence>
<evidence type="ECO:0000313" key="6">
    <source>
        <dbReference type="Proteomes" id="UP001216558"/>
    </source>
</evidence>
<dbReference type="SFLD" id="SFLDS00003">
    <property type="entry name" value="Haloacid_Dehalogenase"/>
    <property type="match status" value="1"/>
</dbReference>
<dbReference type="InterPro" id="IPR006439">
    <property type="entry name" value="HAD-SF_hydro_IA"/>
</dbReference>
<organism evidence="5 6">
    <name type="scientific">Erythrobacter fulvus</name>
    <dbReference type="NCBI Taxonomy" id="2987523"/>
    <lineage>
        <taxon>Bacteria</taxon>
        <taxon>Pseudomonadati</taxon>
        <taxon>Pseudomonadota</taxon>
        <taxon>Alphaproteobacteria</taxon>
        <taxon>Sphingomonadales</taxon>
        <taxon>Erythrobacteraceae</taxon>
        <taxon>Erythrobacter/Porphyrobacter group</taxon>
        <taxon>Erythrobacter</taxon>
    </lineage>
</organism>
<dbReference type="InterPro" id="IPR023198">
    <property type="entry name" value="PGP-like_dom2"/>
</dbReference>
<evidence type="ECO:0000256" key="3">
    <source>
        <dbReference type="ARBA" id="ARBA00006171"/>
    </source>
</evidence>
<keyword evidence="5" id="KW-0378">Hydrolase</keyword>
<accession>A0ABT5JMB4</accession>
<comment type="caution">
    <text evidence="5">The sequence shown here is derived from an EMBL/GenBank/DDBJ whole genome shotgun (WGS) entry which is preliminary data.</text>
</comment>
<sequence length="225" mass="24176">MWFRNIIFDLDGTLIDSARLTGAIIDRMLQERGATRYADPALIRKMDAVGGEAMIAAVMGGHSSDPSAEIEEFRRIHRMIDVPADLAFPGVHEALEVLTNRGVGLAICSNKPQFLCEKILTELGLVQHFAAIIGSAPGRNRKPDPEAAHLALAGLGGTPHDTLYCGDSQVDLDTARAVGMAVALVEWGYGTREALSKEPDTPVLRSISQLLDGIGGHSRLSLVVR</sequence>
<dbReference type="InterPro" id="IPR023214">
    <property type="entry name" value="HAD_sf"/>
</dbReference>
<dbReference type="InterPro" id="IPR041492">
    <property type="entry name" value="HAD_2"/>
</dbReference>
<gene>
    <name evidence="5" type="ORF">OIK40_03835</name>
</gene>